<dbReference type="AlphaFoldDB" id="A0A5D4SK84"/>
<proteinExistence type="predicted"/>
<dbReference type="Pfam" id="PF00583">
    <property type="entry name" value="Acetyltransf_1"/>
    <property type="match status" value="1"/>
</dbReference>
<feature type="domain" description="N-acetyltransferase" evidence="1">
    <location>
        <begin position="4"/>
        <end position="154"/>
    </location>
</feature>
<dbReference type="InterPro" id="IPR000182">
    <property type="entry name" value="GNAT_dom"/>
</dbReference>
<dbReference type="OrthoDB" id="9127144at2"/>
<reference evidence="2 3" key="1">
    <citation type="submission" date="2019-08" db="EMBL/GenBank/DDBJ databases">
        <title>Bacillus genomes from the desert of Cuatro Cienegas, Coahuila.</title>
        <authorList>
            <person name="Olmedo-Alvarez G."/>
        </authorList>
    </citation>
    <scope>NUCLEOTIDE SEQUENCE [LARGE SCALE GENOMIC DNA]</scope>
    <source>
        <strain evidence="2 3">CH28_1T</strain>
    </source>
</reference>
<dbReference type="SUPFAM" id="SSF55729">
    <property type="entry name" value="Acyl-CoA N-acyltransferases (Nat)"/>
    <property type="match status" value="1"/>
</dbReference>
<organism evidence="2 3">
    <name type="scientific">Sutcliffiella horikoshii</name>
    <dbReference type="NCBI Taxonomy" id="79883"/>
    <lineage>
        <taxon>Bacteria</taxon>
        <taxon>Bacillati</taxon>
        <taxon>Bacillota</taxon>
        <taxon>Bacilli</taxon>
        <taxon>Bacillales</taxon>
        <taxon>Bacillaceae</taxon>
        <taxon>Sutcliffiella</taxon>
    </lineage>
</organism>
<name>A0A5D4SK84_9BACI</name>
<comment type="caution">
    <text evidence="2">The sequence shown here is derived from an EMBL/GenBank/DDBJ whole genome shotgun (WGS) entry which is preliminary data.</text>
</comment>
<dbReference type="PROSITE" id="PS51186">
    <property type="entry name" value="GNAT"/>
    <property type="match status" value="1"/>
</dbReference>
<dbReference type="GO" id="GO:0016747">
    <property type="term" value="F:acyltransferase activity, transferring groups other than amino-acyl groups"/>
    <property type="evidence" value="ECO:0007669"/>
    <property type="project" value="InterPro"/>
</dbReference>
<dbReference type="Proteomes" id="UP000322524">
    <property type="component" value="Unassembled WGS sequence"/>
</dbReference>
<evidence type="ECO:0000313" key="2">
    <source>
        <dbReference type="EMBL" id="TYS62572.1"/>
    </source>
</evidence>
<sequence length="157" mass="18477">MDLLKIQPVNSSNWRQIISLQVEGNQQRFIEKNEISLLESVYDTKHDWKCYGLFENETPVGFVMIGAENKEDRYIWLDRFMMDAKFQGRGLGTAFLLLTIEFIANHHEVDEIVLSIIKENSFAKAFYERHGFDNTGLVDEEFDEEIFVYRLDRNNGK</sequence>
<dbReference type="CDD" id="cd04301">
    <property type="entry name" value="NAT_SF"/>
    <property type="match status" value="1"/>
</dbReference>
<evidence type="ECO:0000313" key="3">
    <source>
        <dbReference type="Proteomes" id="UP000322524"/>
    </source>
</evidence>
<dbReference type="EMBL" id="VTEV01000011">
    <property type="protein sequence ID" value="TYS62572.1"/>
    <property type="molecule type" value="Genomic_DNA"/>
</dbReference>
<dbReference type="InterPro" id="IPR016181">
    <property type="entry name" value="Acyl_CoA_acyltransferase"/>
</dbReference>
<evidence type="ECO:0000259" key="1">
    <source>
        <dbReference type="PROSITE" id="PS51186"/>
    </source>
</evidence>
<dbReference type="Gene3D" id="3.40.630.30">
    <property type="match status" value="1"/>
</dbReference>
<protein>
    <submittedName>
        <fullName evidence="2">GNAT family N-acetyltransferase</fullName>
    </submittedName>
</protein>
<accession>A0A5D4SK84</accession>
<dbReference type="RefSeq" id="WP_148989971.1">
    <property type="nucleotide sequence ID" value="NZ_VTEV01000011.1"/>
</dbReference>
<gene>
    <name evidence="2" type="ORF">FZC76_20260</name>
</gene>
<keyword evidence="2" id="KW-0808">Transferase</keyword>